<keyword evidence="1" id="KW-0479">Metal-binding</keyword>
<sequence>MSALESLVGSLGDDNNTTVDITNTGVAAAVTSNFTGATHDDPLATHDSDGKLVMAGDISLGCSSSPYTQPSRQRCHCPTCGRMLSQRRNLKQHMITTHKMTPDDATVIVKRYNLELLMDDPILTPFSQASHSHLPSLLPSPPLPLPMLPNITPVSSPCVTMASRSPLSS</sequence>
<dbReference type="Proteomes" id="UP001292094">
    <property type="component" value="Unassembled WGS sequence"/>
</dbReference>
<protein>
    <recommendedName>
        <fullName evidence="2">C2H2-type domain-containing protein</fullName>
    </recommendedName>
</protein>
<dbReference type="GO" id="GO:0008270">
    <property type="term" value="F:zinc ion binding"/>
    <property type="evidence" value="ECO:0007669"/>
    <property type="project" value="UniProtKB-KW"/>
</dbReference>
<dbReference type="EMBL" id="JAWZYT010002395">
    <property type="protein sequence ID" value="KAK4304718.1"/>
    <property type="molecule type" value="Genomic_DNA"/>
</dbReference>
<dbReference type="PROSITE" id="PS50157">
    <property type="entry name" value="ZINC_FINGER_C2H2_2"/>
    <property type="match status" value="1"/>
</dbReference>
<dbReference type="EMBL" id="JAWZYT010004344">
    <property type="protein sequence ID" value="KAK4294189.1"/>
    <property type="molecule type" value="Genomic_DNA"/>
</dbReference>
<evidence type="ECO:0000313" key="5">
    <source>
        <dbReference type="Proteomes" id="UP001292094"/>
    </source>
</evidence>
<organism evidence="4 5">
    <name type="scientific">Petrolisthes manimaculis</name>
    <dbReference type="NCBI Taxonomy" id="1843537"/>
    <lineage>
        <taxon>Eukaryota</taxon>
        <taxon>Metazoa</taxon>
        <taxon>Ecdysozoa</taxon>
        <taxon>Arthropoda</taxon>
        <taxon>Crustacea</taxon>
        <taxon>Multicrustacea</taxon>
        <taxon>Malacostraca</taxon>
        <taxon>Eumalacostraca</taxon>
        <taxon>Eucarida</taxon>
        <taxon>Decapoda</taxon>
        <taxon>Pleocyemata</taxon>
        <taxon>Anomura</taxon>
        <taxon>Galatheoidea</taxon>
        <taxon>Porcellanidae</taxon>
        <taxon>Petrolisthes</taxon>
    </lineage>
</organism>
<comment type="caution">
    <text evidence="4">The sequence shown here is derived from an EMBL/GenBank/DDBJ whole genome shotgun (WGS) entry which is preliminary data.</text>
</comment>
<evidence type="ECO:0000313" key="3">
    <source>
        <dbReference type="EMBL" id="KAK4294189.1"/>
    </source>
</evidence>
<evidence type="ECO:0000313" key="4">
    <source>
        <dbReference type="EMBL" id="KAK4304718.1"/>
    </source>
</evidence>
<keyword evidence="1" id="KW-0862">Zinc</keyword>
<accession>A0AAE1PAW0</accession>
<reference evidence="4" key="1">
    <citation type="submission" date="2023-11" db="EMBL/GenBank/DDBJ databases">
        <title>Genome assemblies of two species of porcelain crab, Petrolisthes cinctipes and Petrolisthes manimaculis (Anomura: Porcellanidae).</title>
        <authorList>
            <person name="Angst P."/>
        </authorList>
    </citation>
    <scope>NUCLEOTIDE SEQUENCE</scope>
    <source>
        <strain evidence="4">PB745_02</strain>
        <tissue evidence="4">Gill</tissue>
    </source>
</reference>
<evidence type="ECO:0000259" key="2">
    <source>
        <dbReference type="PROSITE" id="PS50157"/>
    </source>
</evidence>
<dbReference type="PROSITE" id="PS00028">
    <property type="entry name" value="ZINC_FINGER_C2H2_1"/>
    <property type="match status" value="1"/>
</dbReference>
<dbReference type="InterPro" id="IPR013087">
    <property type="entry name" value="Znf_C2H2_type"/>
</dbReference>
<evidence type="ECO:0000256" key="1">
    <source>
        <dbReference type="PROSITE-ProRule" id="PRU00042"/>
    </source>
</evidence>
<proteinExistence type="predicted"/>
<name>A0AAE1PAW0_9EUCA</name>
<gene>
    <name evidence="4" type="ORF">Pmani_023348</name>
    <name evidence="3" type="ORF">Pmani_033166</name>
</gene>
<dbReference type="AlphaFoldDB" id="A0AAE1PAW0"/>
<feature type="domain" description="C2H2-type" evidence="2">
    <location>
        <begin position="75"/>
        <end position="98"/>
    </location>
</feature>
<keyword evidence="1" id="KW-0863">Zinc-finger</keyword>
<keyword evidence="5" id="KW-1185">Reference proteome</keyword>